<evidence type="ECO:0000256" key="7">
    <source>
        <dbReference type="SAM" id="MobiDB-lite"/>
    </source>
</evidence>
<gene>
    <name evidence="10" type="ORF">EI555_012304</name>
</gene>
<dbReference type="GO" id="GO:0009887">
    <property type="term" value="P:animal organ morphogenesis"/>
    <property type="evidence" value="ECO:0007669"/>
    <property type="project" value="TreeGrafter"/>
</dbReference>
<feature type="non-terminal residue" evidence="10">
    <location>
        <position position="1"/>
    </location>
</feature>
<dbReference type="Proteomes" id="UP000308365">
    <property type="component" value="Unassembled WGS sequence"/>
</dbReference>
<dbReference type="InterPro" id="IPR002049">
    <property type="entry name" value="LE_dom"/>
</dbReference>
<dbReference type="FunFam" id="2.10.25.10:FF:000188">
    <property type="entry name" value="Laminin subunit gamma 2"/>
    <property type="match status" value="1"/>
</dbReference>
<dbReference type="PROSITE" id="PS00022">
    <property type="entry name" value="EGF_1"/>
    <property type="match status" value="1"/>
</dbReference>
<feature type="compositionally biased region" description="Basic and acidic residues" evidence="7">
    <location>
        <begin position="1"/>
        <end position="10"/>
    </location>
</feature>
<evidence type="ECO:0000256" key="2">
    <source>
        <dbReference type="ARBA" id="ARBA00022737"/>
    </source>
</evidence>
<dbReference type="Gene3D" id="2.10.25.10">
    <property type="entry name" value="Laminin"/>
    <property type="match status" value="3"/>
</dbReference>
<feature type="disulfide bond" evidence="6">
    <location>
        <begin position="252"/>
        <end position="261"/>
    </location>
</feature>
<feature type="domain" description="Laminin EGF-like" evidence="9">
    <location>
        <begin position="233"/>
        <end position="280"/>
    </location>
</feature>
<feature type="region of interest" description="Disordered" evidence="7">
    <location>
        <begin position="63"/>
        <end position="121"/>
    </location>
</feature>
<keyword evidence="8" id="KW-0812">Transmembrane</keyword>
<organism evidence="10 11">
    <name type="scientific">Monodon monoceros</name>
    <name type="common">Narwhal</name>
    <name type="synonym">Ceratodon monodon</name>
    <dbReference type="NCBI Taxonomy" id="40151"/>
    <lineage>
        <taxon>Eukaryota</taxon>
        <taxon>Metazoa</taxon>
        <taxon>Chordata</taxon>
        <taxon>Craniata</taxon>
        <taxon>Vertebrata</taxon>
        <taxon>Euteleostomi</taxon>
        <taxon>Mammalia</taxon>
        <taxon>Eutheria</taxon>
        <taxon>Laurasiatheria</taxon>
        <taxon>Artiodactyla</taxon>
        <taxon>Whippomorpha</taxon>
        <taxon>Cetacea</taxon>
        <taxon>Odontoceti</taxon>
        <taxon>Monodontidae</taxon>
        <taxon>Monodon</taxon>
    </lineage>
</organism>
<evidence type="ECO:0000256" key="6">
    <source>
        <dbReference type="PROSITE-ProRule" id="PRU00460"/>
    </source>
</evidence>
<dbReference type="Pfam" id="PF24973">
    <property type="entry name" value="EGF_LMN_ATRN"/>
    <property type="match status" value="1"/>
</dbReference>
<feature type="transmembrane region" description="Helical" evidence="8">
    <location>
        <begin position="414"/>
        <end position="437"/>
    </location>
</feature>
<dbReference type="InterPro" id="IPR056863">
    <property type="entry name" value="LMN_ATRN_NET-like_EGF"/>
</dbReference>
<keyword evidence="5 6" id="KW-0424">Laminin EGF-like domain</keyword>
<comment type="caution">
    <text evidence="10">The sequence shown here is derived from an EMBL/GenBank/DDBJ whole genome shotgun (WGS) entry which is preliminary data.</text>
</comment>
<reference evidence="11" key="1">
    <citation type="journal article" date="2019" name="IScience">
        <title>Narwhal Genome Reveals Long-Term Low Genetic Diversity despite Current Large Abundance Size.</title>
        <authorList>
            <person name="Westbury M.V."/>
            <person name="Petersen B."/>
            <person name="Garde E."/>
            <person name="Heide-Jorgensen M.P."/>
            <person name="Lorenzen E.D."/>
        </authorList>
    </citation>
    <scope>NUCLEOTIDE SEQUENCE [LARGE SCALE GENOMIC DNA]</scope>
</reference>
<dbReference type="EMBL" id="RWIC01000227">
    <property type="protein sequence ID" value="TKC47095.1"/>
    <property type="molecule type" value="Genomic_DNA"/>
</dbReference>
<feature type="disulfide bond" evidence="6">
    <location>
        <begin position="158"/>
        <end position="167"/>
    </location>
</feature>
<feature type="domain" description="Laminin EGF-like" evidence="9">
    <location>
        <begin position="136"/>
        <end position="185"/>
    </location>
</feature>
<sequence>PEDRTPERYRPPTPGCVLFSPAPGYHPFSGQGRTHSDHLSGAARPLADHTSCGGTCWDHRSGDDQTRADHPLDDHWPSGDHPSSDHGAGAHHSPDPDFHSPRRRQQQQRPAHPTCHRGPLPASPRNNYPNCTGYVCNCSVVGSLDVNRCNQTTGQCECQPGYQGLRCETCKEGLYLNRTSRLCLPCDCSPRGALSILCNSSGKCQCKVGVTGSSCDRCQDGYYDFNKNGCLPCQCNNRSASCDALTGACLNCQDNSRGDHCEECKEGFYQSPDATKECLRCPCSAVTSTGSCIIKLGELEPECVRCKDGYMGQNCNECDNGYYNSDSICMECQCHGHVDPVKTPKICKPESEVIVPTPEGSTILVSNSSLTTSVPTPVINSTFTPTALQTIFSVSSAENSTSALADVSWTQFNIIILTVIIIVVVLLMGFVGAVYMYREYQNRKLNAPFWTIELKEDNISFSSYHDSIPNADVSGLLEDDGNEVAPNGQLTLTTPIHNYKA</sequence>
<dbReference type="PANTHER" id="PTHR10574">
    <property type="entry name" value="NETRIN/LAMININ-RELATED"/>
    <property type="match status" value="1"/>
</dbReference>
<feature type="disulfide bond" evidence="6">
    <location>
        <begin position="186"/>
        <end position="198"/>
    </location>
</feature>
<keyword evidence="2" id="KW-0677">Repeat</keyword>
<dbReference type="SMART" id="SM00180">
    <property type="entry name" value="EGF_Lam"/>
    <property type="match status" value="4"/>
</dbReference>
<evidence type="ECO:0000256" key="1">
    <source>
        <dbReference type="ARBA" id="ARBA00022729"/>
    </source>
</evidence>
<evidence type="ECO:0000256" key="5">
    <source>
        <dbReference type="ARBA" id="ARBA00023292"/>
    </source>
</evidence>
<evidence type="ECO:0000256" key="3">
    <source>
        <dbReference type="ARBA" id="ARBA00023157"/>
    </source>
</evidence>
<feature type="domain" description="Laminin EGF-like" evidence="9">
    <location>
        <begin position="186"/>
        <end position="232"/>
    </location>
</feature>
<keyword evidence="1" id="KW-0732">Signal</keyword>
<dbReference type="FunFam" id="2.10.25.10:FF:000743">
    <property type="entry name" value="Si:dkey-220k22.1"/>
    <property type="match status" value="1"/>
</dbReference>
<feature type="region of interest" description="Disordered" evidence="7">
    <location>
        <begin position="1"/>
        <end position="49"/>
    </location>
</feature>
<dbReference type="Pfam" id="PF00053">
    <property type="entry name" value="EGF_laminin"/>
    <property type="match status" value="3"/>
</dbReference>
<evidence type="ECO:0000259" key="9">
    <source>
        <dbReference type="PROSITE" id="PS50027"/>
    </source>
</evidence>
<keyword evidence="3 6" id="KW-1015">Disulfide bond</keyword>
<dbReference type="GO" id="GO:0005604">
    <property type="term" value="C:basement membrane"/>
    <property type="evidence" value="ECO:0007669"/>
    <property type="project" value="UniProtKB-ARBA"/>
</dbReference>
<feature type="disulfide bond" evidence="6">
    <location>
        <begin position="206"/>
        <end position="215"/>
    </location>
</feature>
<accession>A0A4U1FBW5</accession>
<dbReference type="CDD" id="cd00055">
    <property type="entry name" value="EGF_Lam"/>
    <property type="match status" value="3"/>
</dbReference>
<feature type="compositionally biased region" description="Basic and acidic residues" evidence="7">
    <location>
        <begin position="63"/>
        <end position="84"/>
    </location>
</feature>
<dbReference type="InterPro" id="IPR000742">
    <property type="entry name" value="EGF"/>
</dbReference>
<keyword evidence="4" id="KW-0325">Glycoprotein</keyword>
<evidence type="ECO:0000313" key="10">
    <source>
        <dbReference type="EMBL" id="TKC47095.1"/>
    </source>
</evidence>
<dbReference type="PROSITE" id="PS01248">
    <property type="entry name" value="EGF_LAM_1"/>
    <property type="match status" value="3"/>
</dbReference>
<dbReference type="InterPro" id="IPR050440">
    <property type="entry name" value="Laminin/Netrin_ECM"/>
</dbReference>
<evidence type="ECO:0000256" key="4">
    <source>
        <dbReference type="ARBA" id="ARBA00023180"/>
    </source>
</evidence>
<dbReference type="PROSITE" id="PS50027">
    <property type="entry name" value="EGF_LAM_2"/>
    <property type="match status" value="3"/>
</dbReference>
<protein>
    <recommendedName>
        <fullName evidence="9">Laminin EGF-like domain-containing protein</fullName>
    </recommendedName>
</protein>
<keyword evidence="8" id="KW-1133">Transmembrane helix</keyword>
<dbReference type="AlphaFoldDB" id="A0A4U1FBW5"/>
<feature type="disulfide bond" evidence="6">
    <location>
        <begin position="264"/>
        <end position="278"/>
    </location>
</feature>
<dbReference type="FunFam" id="2.10.25.10:FF:000599">
    <property type="entry name" value="multiple epidermal growth factor-like domains protein 9"/>
    <property type="match status" value="1"/>
</dbReference>
<dbReference type="FunFam" id="2.10.25.10:FF:000720">
    <property type="entry name" value="Multiple EGF like domains 9"/>
    <property type="match status" value="1"/>
</dbReference>
<dbReference type="PRINTS" id="PR00011">
    <property type="entry name" value="EGFLAMININ"/>
</dbReference>
<comment type="caution">
    <text evidence="6">Lacks conserved residue(s) required for the propagation of feature annotation.</text>
</comment>
<dbReference type="SUPFAM" id="SSF57196">
    <property type="entry name" value="EGF/Laminin"/>
    <property type="match status" value="3"/>
</dbReference>
<evidence type="ECO:0000313" key="11">
    <source>
        <dbReference type="Proteomes" id="UP000308365"/>
    </source>
</evidence>
<evidence type="ECO:0000256" key="8">
    <source>
        <dbReference type="SAM" id="Phobius"/>
    </source>
</evidence>
<dbReference type="PANTHER" id="PTHR10574:SF406">
    <property type="entry name" value="LAMININ SUBUNIT ALPHA 5"/>
    <property type="match status" value="1"/>
</dbReference>
<dbReference type="GO" id="GO:0009888">
    <property type="term" value="P:tissue development"/>
    <property type="evidence" value="ECO:0007669"/>
    <property type="project" value="TreeGrafter"/>
</dbReference>
<proteinExistence type="predicted"/>
<keyword evidence="8" id="KW-0472">Membrane</keyword>
<name>A0A4U1FBW5_MONMO</name>